<evidence type="ECO:0000256" key="2">
    <source>
        <dbReference type="ARBA" id="ARBA00022927"/>
    </source>
</evidence>
<dbReference type="PANTHER" id="PTHR34982:SF1">
    <property type="entry name" value="FLAGELLAR ASSEMBLY PROTEIN FLIH"/>
    <property type="match status" value="1"/>
</dbReference>
<organism evidence="3 4">
    <name type="scientific">Sphingomonas lenta</name>
    <dbReference type="NCBI Taxonomy" id="1141887"/>
    <lineage>
        <taxon>Bacteria</taxon>
        <taxon>Pseudomonadati</taxon>
        <taxon>Pseudomonadota</taxon>
        <taxon>Alphaproteobacteria</taxon>
        <taxon>Sphingomonadales</taxon>
        <taxon>Sphingomonadaceae</taxon>
        <taxon>Sphingomonas</taxon>
    </lineage>
</organism>
<evidence type="ECO:0000313" key="3">
    <source>
        <dbReference type="EMBL" id="PAX06987.1"/>
    </source>
</evidence>
<accession>A0A2A2SCK1</accession>
<dbReference type="InterPro" id="IPR010586">
    <property type="entry name" value="T3SS_stator_protein"/>
</dbReference>
<reference evidence="4" key="1">
    <citation type="submission" date="2017-09" db="EMBL/GenBank/DDBJ databases">
        <authorList>
            <person name="Feng G."/>
            <person name="Zhu H."/>
        </authorList>
    </citation>
    <scope>NUCLEOTIDE SEQUENCE [LARGE SCALE GENOMIC DNA]</scope>
    <source>
        <strain evidence="4">1PNM-20</strain>
    </source>
</reference>
<evidence type="ECO:0000256" key="1">
    <source>
        <dbReference type="ARBA" id="ARBA00022448"/>
    </source>
</evidence>
<dbReference type="GO" id="GO:0005829">
    <property type="term" value="C:cytosol"/>
    <property type="evidence" value="ECO:0007669"/>
    <property type="project" value="TreeGrafter"/>
</dbReference>
<keyword evidence="4" id="KW-1185">Reference proteome</keyword>
<dbReference type="InterPro" id="IPR051472">
    <property type="entry name" value="T3SS_Stator/FliH"/>
</dbReference>
<comment type="caution">
    <text evidence="3">The sequence shown here is derived from an EMBL/GenBank/DDBJ whole genome shotgun (WGS) entry which is preliminary data.</text>
</comment>
<sequence length="203" mass="21246">MSFVVLHADRFATALADDPVVPAAQVARFRDALTLLAEAGRLREEASGSVDEAHAAGRAEGYEAGRLEGRAAGEEEMGGELLRLARQAAEEEPRRRAEIATLALEVVRRIAGAVGEEAMVAGLAERAVATVSPDVQAVVRVPPAAAAAVAARLGDRPALSVEADATLTGADCVIETPLGRTHAGLETQLRQIERIWREVADGG</sequence>
<evidence type="ECO:0008006" key="5">
    <source>
        <dbReference type="Google" id="ProtNLM"/>
    </source>
</evidence>
<dbReference type="PANTHER" id="PTHR34982">
    <property type="entry name" value="YOP PROTEINS TRANSLOCATION PROTEIN L"/>
    <property type="match status" value="1"/>
</dbReference>
<keyword evidence="1" id="KW-0813">Transport</keyword>
<protein>
    <recommendedName>
        <fullName evidence="5">Flagellar assembly protein FliH/Type III secretion system HrpE domain-containing protein</fullName>
    </recommendedName>
</protein>
<name>A0A2A2SCK1_9SPHN</name>
<dbReference type="AlphaFoldDB" id="A0A2A2SCK1"/>
<gene>
    <name evidence="3" type="ORF">CKY28_13055</name>
</gene>
<dbReference type="Proteomes" id="UP000218151">
    <property type="component" value="Unassembled WGS sequence"/>
</dbReference>
<dbReference type="EMBL" id="NSLI01000004">
    <property type="protein sequence ID" value="PAX06987.1"/>
    <property type="molecule type" value="Genomic_DNA"/>
</dbReference>
<dbReference type="Pfam" id="PF06635">
    <property type="entry name" value="T3SS_SCTL"/>
    <property type="match status" value="1"/>
</dbReference>
<dbReference type="GO" id="GO:0015031">
    <property type="term" value="P:protein transport"/>
    <property type="evidence" value="ECO:0007669"/>
    <property type="project" value="UniProtKB-KW"/>
</dbReference>
<keyword evidence="2" id="KW-0653">Protein transport</keyword>
<dbReference type="RefSeq" id="WP_095998812.1">
    <property type="nucleotide sequence ID" value="NZ_NSLI01000004.1"/>
</dbReference>
<evidence type="ECO:0000313" key="4">
    <source>
        <dbReference type="Proteomes" id="UP000218151"/>
    </source>
</evidence>
<dbReference type="OrthoDB" id="7188196at2"/>
<proteinExistence type="predicted"/>